<dbReference type="InParanoid" id="A0A3Q3E5I4"/>
<organism evidence="2 3">
    <name type="scientific">Labrus bergylta</name>
    <name type="common">ballan wrasse</name>
    <dbReference type="NCBI Taxonomy" id="56723"/>
    <lineage>
        <taxon>Eukaryota</taxon>
        <taxon>Metazoa</taxon>
        <taxon>Chordata</taxon>
        <taxon>Craniata</taxon>
        <taxon>Vertebrata</taxon>
        <taxon>Euteleostomi</taxon>
        <taxon>Actinopterygii</taxon>
        <taxon>Neopterygii</taxon>
        <taxon>Teleostei</taxon>
        <taxon>Neoteleostei</taxon>
        <taxon>Acanthomorphata</taxon>
        <taxon>Eupercaria</taxon>
        <taxon>Labriformes</taxon>
        <taxon>Labridae</taxon>
        <taxon>Labrus</taxon>
    </lineage>
</organism>
<reference evidence="2" key="1">
    <citation type="submission" date="2025-08" db="UniProtKB">
        <authorList>
            <consortium name="Ensembl"/>
        </authorList>
    </citation>
    <scope>IDENTIFICATION</scope>
</reference>
<dbReference type="Proteomes" id="UP000261660">
    <property type="component" value="Unplaced"/>
</dbReference>
<evidence type="ECO:0000313" key="3">
    <source>
        <dbReference type="Proteomes" id="UP000261660"/>
    </source>
</evidence>
<keyword evidence="3" id="KW-1185">Reference proteome</keyword>
<dbReference type="GeneTree" id="ENSGT01110000269771"/>
<dbReference type="Gene3D" id="1.10.530.10">
    <property type="match status" value="1"/>
</dbReference>
<dbReference type="Pfam" id="PF00062">
    <property type="entry name" value="Lys"/>
    <property type="match status" value="1"/>
</dbReference>
<dbReference type="SUPFAM" id="SSF53955">
    <property type="entry name" value="Lysozyme-like"/>
    <property type="match status" value="1"/>
</dbReference>
<dbReference type="InterPro" id="IPR023346">
    <property type="entry name" value="Lysozyme-like_dom_sf"/>
</dbReference>
<reference evidence="2" key="2">
    <citation type="submission" date="2025-09" db="UniProtKB">
        <authorList>
            <consortium name="Ensembl"/>
        </authorList>
    </citation>
    <scope>IDENTIFICATION</scope>
</reference>
<dbReference type="Ensembl" id="ENSLBET00000002374.1">
    <property type="protein sequence ID" value="ENSLBEP00000002243.1"/>
    <property type="gene ID" value="ENSLBEG00000001772.1"/>
</dbReference>
<dbReference type="STRING" id="56723.ENSLBEP00000002243"/>
<evidence type="ECO:0000256" key="1">
    <source>
        <dbReference type="SAM" id="SignalP"/>
    </source>
</evidence>
<proteinExistence type="predicted"/>
<accession>A0A3Q3E5I4</accession>
<keyword evidence="1" id="KW-0732">Signal</keyword>
<name>A0A3Q3E5I4_9LABR</name>
<protein>
    <submittedName>
        <fullName evidence="2">Uncharacterized protein</fullName>
    </submittedName>
</protein>
<dbReference type="AlphaFoldDB" id="A0A3Q3E5I4"/>
<feature type="signal peptide" evidence="1">
    <location>
        <begin position="1"/>
        <end position="16"/>
    </location>
</feature>
<sequence length="122" mass="13980">MRGLLVFLLSFSLAEGKLVSKCDLRDLLMMPIGTLMDMTGKGGPQVENKVAQSKSWLLFYFRNNTQHEEEDWTLYGLFQLSSKVVCKDDHTNSLNFCEMDCTSEFNVCFLFHILPSSSPIHY</sequence>
<dbReference type="InterPro" id="IPR001916">
    <property type="entry name" value="Glyco_hydro_22"/>
</dbReference>
<feature type="chain" id="PRO_5018606473" evidence="1">
    <location>
        <begin position="17"/>
        <end position="122"/>
    </location>
</feature>
<evidence type="ECO:0000313" key="2">
    <source>
        <dbReference type="Ensembl" id="ENSLBEP00000002243.1"/>
    </source>
</evidence>